<name>A0AAW5CCK9_9BACT</name>
<dbReference type="RefSeq" id="WP_217778609.1">
    <property type="nucleotide sequence ID" value="NZ_JAHOOV010000018.1"/>
</dbReference>
<dbReference type="EMBL" id="JAKNDN010000014">
    <property type="protein sequence ID" value="MCG4959877.1"/>
    <property type="molecule type" value="Genomic_DNA"/>
</dbReference>
<sequence length="402" mass="46417">MIAKAKAISYGINDLRYITGESKHKKHPEKIYRVLDNLLPPDLDAMGIWNSMQLTLFQHRPIKNSIIRIELSPSPEHTSFYDIEDWQKLWHEFAEEFDKQTITGKDGKVRSSPTNLANSKYTVYLHMESKGKVPHLHAAICRFDENGNINNDHNIHLRAQRAAERVAVKRGWKTAEEIRSRNIPEVSRECMEVLRTMPSWSWEEYKKALARRGYSVYERKDKKDVLRGYAILKGNAQYKASELGVARNLMISKLPRTWQKLHYRERLAAQVNPYQSHRPEPVQRATANMDYTHYRSGSVSYTLSFHSGTEQRFYIPERVLDYFNEEFDYREVANSSKLTDIAVAIFVGMLDTPAVSTGGGGGGSQSDLPWRDKDDDDLQWARRCARAATLLLGKKPRTGLRR</sequence>
<comment type="caution">
    <text evidence="1">The sequence shown here is derived from an EMBL/GenBank/DDBJ whole genome shotgun (WGS) entry which is preliminary data.</text>
</comment>
<dbReference type="AlphaFoldDB" id="A0AAW5CCK9"/>
<reference evidence="1" key="1">
    <citation type="submission" date="2022-01" db="EMBL/GenBank/DDBJ databases">
        <title>Collection of gut derived symbiotic bacterial strains cultured from healthy donors.</title>
        <authorList>
            <person name="Lin H."/>
            <person name="Kohout C."/>
            <person name="Waligurski E."/>
            <person name="Pamer E.G."/>
        </authorList>
    </citation>
    <scope>NUCLEOTIDE SEQUENCE</scope>
    <source>
        <strain evidence="1">DFI.1.149</strain>
    </source>
</reference>
<accession>A0AAW5CCK9</accession>
<evidence type="ECO:0000313" key="2">
    <source>
        <dbReference type="Proteomes" id="UP001199750"/>
    </source>
</evidence>
<gene>
    <name evidence="1" type="ORF">L0P03_08450</name>
</gene>
<protein>
    <submittedName>
        <fullName evidence="1">Relaxase</fullName>
    </submittedName>
</protein>
<evidence type="ECO:0000313" key="1">
    <source>
        <dbReference type="EMBL" id="MCG4959877.1"/>
    </source>
</evidence>
<organism evidence="1 2">
    <name type="scientific">Odoribacter splanchnicus</name>
    <dbReference type="NCBI Taxonomy" id="28118"/>
    <lineage>
        <taxon>Bacteria</taxon>
        <taxon>Pseudomonadati</taxon>
        <taxon>Bacteroidota</taxon>
        <taxon>Bacteroidia</taxon>
        <taxon>Bacteroidales</taxon>
        <taxon>Odoribacteraceae</taxon>
        <taxon>Odoribacter</taxon>
    </lineage>
</organism>
<dbReference type="Proteomes" id="UP001199750">
    <property type="component" value="Unassembled WGS sequence"/>
</dbReference>
<proteinExistence type="predicted"/>